<keyword evidence="1" id="KW-1133">Transmembrane helix</keyword>
<evidence type="ECO:0000313" key="3">
    <source>
        <dbReference type="Proteomes" id="UP000053237"/>
    </source>
</evidence>
<evidence type="ECO:0000313" key="2">
    <source>
        <dbReference type="EMBL" id="CCI48662.1"/>
    </source>
</evidence>
<keyword evidence="1" id="KW-0812">Transmembrane</keyword>
<gene>
    <name evidence="2" type="ORF">BN9_098500</name>
</gene>
<comment type="caution">
    <text evidence="2">The sequence shown here is derived from an EMBL/GenBank/DDBJ whole genome shotgun (WGS) entry which is preliminary data.</text>
</comment>
<accession>A0A024GP45</accession>
<dbReference type="AlphaFoldDB" id="A0A024GP45"/>
<sequence>MVLKIPIRWLDDIAGLLYKVVNTILFMSSESLLSKLALFGAGFFFGGAQCGAILLQLLHEIVVISTYRRIAMALVIIALILLYTFVIFVPLNAIAKKESTNDVSAHAITSSFRREVRRRGSFSMNYVLDIKAHVFSQTKRSDF</sequence>
<evidence type="ECO:0000256" key="1">
    <source>
        <dbReference type="SAM" id="Phobius"/>
    </source>
</evidence>
<keyword evidence="3" id="KW-1185">Reference proteome</keyword>
<organism evidence="2 3">
    <name type="scientific">Albugo candida</name>
    <dbReference type="NCBI Taxonomy" id="65357"/>
    <lineage>
        <taxon>Eukaryota</taxon>
        <taxon>Sar</taxon>
        <taxon>Stramenopiles</taxon>
        <taxon>Oomycota</taxon>
        <taxon>Peronosporomycetes</taxon>
        <taxon>Albuginales</taxon>
        <taxon>Albuginaceae</taxon>
        <taxon>Albugo</taxon>
    </lineage>
</organism>
<name>A0A024GP45_9STRA</name>
<feature type="transmembrane region" description="Helical" evidence="1">
    <location>
        <begin position="70"/>
        <end position="91"/>
    </location>
</feature>
<protein>
    <submittedName>
        <fullName evidence="2">Uncharacterized protein</fullName>
    </submittedName>
</protein>
<keyword evidence="1" id="KW-0472">Membrane</keyword>
<reference evidence="2 3" key="1">
    <citation type="submission" date="2012-05" db="EMBL/GenBank/DDBJ databases">
        <title>Recombination and specialization in a pathogen metapopulation.</title>
        <authorList>
            <person name="Gardiner A."/>
            <person name="Kemen E."/>
            <person name="Schultz-Larsen T."/>
            <person name="MacLean D."/>
            <person name="Van Oosterhout C."/>
            <person name="Jones J.D.G."/>
        </authorList>
    </citation>
    <scope>NUCLEOTIDE SEQUENCE [LARGE SCALE GENOMIC DNA]</scope>
    <source>
        <strain evidence="2 3">Ac Nc2</strain>
    </source>
</reference>
<dbReference type="InParanoid" id="A0A024GP45"/>
<dbReference type="OrthoDB" id="70647at2759"/>
<proteinExistence type="predicted"/>
<dbReference type="Proteomes" id="UP000053237">
    <property type="component" value="Unassembled WGS sequence"/>
</dbReference>
<feature type="transmembrane region" description="Helical" evidence="1">
    <location>
        <begin position="36"/>
        <end position="58"/>
    </location>
</feature>
<dbReference type="EMBL" id="CAIX01000241">
    <property type="protein sequence ID" value="CCI48662.1"/>
    <property type="molecule type" value="Genomic_DNA"/>
</dbReference>